<organism evidence="2 3">
    <name type="scientific">Chryseobacterium soli</name>
    <dbReference type="NCBI Taxonomy" id="445961"/>
    <lineage>
        <taxon>Bacteria</taxon>
        <taxon>Pseudomonadati</taxon>
        <taxon>Bacteroidota</taxon>
        <taxon>Flavobacteriia</taxon>
        <taxon>Flavobacteriales</taxon>
        <taxon>Weeksellaceae</taxon>
        <taxon>Chryseobacterium group</taxon>
        <taxon>Chryseobacterium</taxon>
    </lineage>
</organism>
<feature type="transmembrane region" description="Helical" evidence="1">
    <location>
        <begin position="56"/>
        <end position="80"/>
    </location>
</feature>
<sequence length="96" mass="10900">MVTFLGIFILSKITGKIIPRFFKRGSLFIFVLLIISVLLFYADFSDITTSSFIPSLAIYIGLLSFPLYIIFILISVIGILRKGQRVNPEKNKKLNL</sequence>
<keyword evidence="1" id="KW-0472">Membrane</keyword>
<keyword evidence="1" id="KW-0812">Transmembrane</keyword>
<dbReference type="Proteomes" id="UP000028705">
    <property type="component" value="Unassembled WGS sequence"/>
</dbReference>
<reference evidence="2 3" key="1">
    <citation type="submission" date="2014-07" db="EMBL/GenBank/DDBJ databases">
        <title>Genome of Chryseobacterium soli DSM 19298.</title>
        <authorList>
            <person name="Stropko S.J."/>
            <person name="Pipes S.E."/>
            <person name="Newman J."/>
        </authorList>
    </citation>
    <scope>NUCLEOTIDE SEQUENCE [LARGE SCALE GENOMIC DNA]</scope>
    <source>
        <strain evidence="2 3">DSM 19298</strain>
    </source>
</reference>
<protein>
    <submittedName>
        <fullName evidence="2">Uncharacterized protein</fullName>
    </submittedName>
</protein>
<keyword evidence="3" id="KW-1185">Reference proteome</keyword>
<gene>
    <name evidence="2" type="ORF">IW15_06550</name>
</gene>
<keyword evidence="1" id="KW-1133">Transmembrane helix</keyword>
<comment type="caution">
    <text evidence="2">The sequence shown here is derived from an EMBL/GenBank/DDBJ whole genome shotgun (WGS) entry which is preliminary data.</text>
</comment>
<evidence type="ECO:0000256" key="1">
    <source>
        <dbReference type="SAM" id="Phobius"/>
    </source>
</evidence>
<name>A0A086A9T4_9FLAO</name>
<feature type="transmembrane region" description="Helical" evidence="1">
    <location>
        <begin position="21"/>
        <end position="44"/>
    </location>
</feature>
<evidence type="ECO:0000313" key="2">
    <source>
        <dbReference type="EMBL" id="KFF13448.1"/>
    </source>
</evidence>
<dbReference type="EMBL" id="JPRH01000002">
    <property type="protein sequence ID" value="KFF13448.1"/>
    <property type="molecule type" value="Genomic_DNA"/>
</dbReference>
<accession>A0A086A9T4</accession>
<proteinExistence type="predicted"/>
<evidence type="ECO:0000313" key="3">
    <source>
        <dbReference type="Proteomes" id="UP000028705"/>
    </source>
</evidence>
<dbReference type="AlphaFoldDB" id="A0A086A9T4"/>